<dbReference type="AlphaFoldDB" id="A0A518HQB0"/>
<accession>A0A518HQB0</accession>
<dbReference type="PANTHER" id="PTHR35889:SF3">
    <property type="entry name" value="F-BOX DOMAIN-CONTAINING PROTEIN"/>
    <property type="match status" value="1"/>
</dbReference>
<sequence length="1022" mass="114157">MKTHALPRPAMSFLKLPHVVLAGFLIATGAASVGAAEPVSKRSVDFAKHVYPILQRSCFECHGAEKQEAGLRLDRRSDLVESGSVEPGSPQESELLRRVILPRGHDEVMPAIGDPLSATQVDTLRRWIAAGAVWPESFVAEQHWAYVAPRRPALPDVRDTAWPQSPIDHFVLHRLEAENLVPSPPAGPEKLIRRLYLDLIGLPPTPREVEAFVRDPSRRHYESIVDSLLSRPQFGERWARPWLDLARYADSHGFQRDNFRDIWAYRDWVIDALNDDMPFDQFTIEQVAGDLLPAATASQKIATGFHRCTPTNVEAGSLPEETRIEQVIDRVNTTGAVWLGTTLECCQCHDHKYDPYTTKEYYQLLAYFNNTVQEADRTNPKQASSIKFQGPSMPLGDPPRDRQRMALQRQLDDVREQQQQLRQQLSAGLEEWSEGLSELIAQAPQAHALEVIGFESEGSTDSHERLDDGSILLQGGDPPDKDQYKVRVTAQVPRITAIRLDVLLDASLPDSGPGRNERRNFVLNDFQVERVATAVADDGAETVEQKQSLSFSAAKASFSQKNYHVAGAIDGDPKSGWAISPQQGKPHWATFVLEQPIELSAERPLAITMTQHFGRALTIGRFKLSAVTGDVDAEAVPEAIARAARKSPTEWTNKERKSLVQYRVEQDRSFQALDKQIAGLQKQINQLAPDTTLVMIELDQPRTSAVFERGDYRTPGEPVQPGTPAVLHPRPDGPGNRLTLARWLVSRDNPIVARVTVNRWWMELFGAGIVTTPEDFGIKGEPPSHPQLLDWLAVELMDNGWSMKRLLKTIVTSATYQQSSNVRDDLRDIDAENRLLARGPRFRMDAEMIRDNALAISGLLSLRQHGPSIRPYQPDGVWSKVGGEAYDYEVSPGSERHRRGVYVVVKRGSPYPSFINFDATARLACTVKRSRTNTPLQALTLLNDPVYVEAAQALTSRIAAERGDASIDEQIDFAFQLCTARKPNASERATLRHLYRQQSDSADPMYGVATALLNLHETITKD</sequence>
<dbReference type="Pfam" id="PF07635">
    <property type="entry name" value="PSCyt1"/>
    <property type="match status" value="1"/>
</dbReference>
<dbReference type="KEGG" id="snep:Enr13x_28960"/>
<name>A0A518HQB0_9BACT</name>
<evidence type="ECO:0000259" key="5">
    <source>
        <dbReference type="Pfam" id="PF07635"/>
    </source>
</evidence>
<feature type="coiled-coil region" evidence="1">
    <location>
        <begin position="404"/>
        <end position="431"/>
    </location>
</feature>
<keyword evidence="1" id="KW-0175">Coiled coil</keyword>
<feature type="region of interest" description="Disordered" evidence="2">
    <location>
        <begin position="709"/>
        <end position="732"/>
    </location>
</feature>
<dbReference type="Pfam" id="PF07587">
    <property type="entry name" value="PSD1"/>
    <property type="match status" value="1"/>
</dbReference>
<dbReference type="PANTHER" id="PTHR35889">
    <property type="entry name" value="CYCLOINULO-OLIGOSACCHARIDE FRUCTANOTRANSFERASE-RELATED"/>
    <property type="match status" value="1"/>
</dbReference>
<dbReference type="GO" id="GO:0020037">
    <property type="term" value="F:heme binding"/>
    <property type="evidence" value="ECO:0007669"/>
    <property type="project" value="InterPro"/>
</dbReference>
<dbReference type="InterPro" id="IPR022655">
    <property type="entry name" value="DUF1553"/>
</dbReference>
<dbReference type="GO" id="GO:0009055">
    <property type="term" value="F:electron transfer activity"/>
    <property type="evidence" value="ECO:0007669"/>
    <property type="project" value="InterPro"/>
</dbReference>
<dbReference type="SUPFAM" id="SSF46626">
    <property type="entry name" value="Cytochrome c"/>
    <property type="match status" value="1"/>
</dbReference>
<feature type="domain" description="DUF1553" evidence="4">
    <location>
        <begin position="736"/>
        <end position="994"/>
    </location>
</feature>
<evidence type="ECO:0000256" key="1">
    <source>
        <dbReference type="SAM" id="Coils"/>
    </source>
</evidence>
<evidence type="ECO:0000256" key="2">
    <source>
        <dbReference type="SAM" id="MobiDB-lite"/>
    </source>
</evidence>
<proteinExistence type="predicted"/>
<dbReference type="Proteomes" id="UP000319004">
    <property type="component" value="Chromosome"/>
</dbReference>
<dbReference type="InterPro" id="IPR011429">
    <property type="entry name" value="Cyt_c_Planctomycete-type"/>
</dbReference>
<evidence type="ECO:0000313" key="7">
    <source>
        <dbReference type="Proteomes" id="UP000319004"/>
    </source>
</evidence>
<protein>
    <submittedName>
        <fullName evidence="6">Planctomycete cytochrome C</fullName>
    </submittedName>
</protein>
<reference evidence="6 7" key="1">
    <citation type="submission" date="2019-03" db="EMBL/GenBank/DDBJ databases">
        <title>Deep-cultivation of Planctomycetes and their phenomic and genomic characterization uncovers novel biology.</title>
        <authorList>
            <person name="Wiegand S."/>
            <person name="Jogler M."/>
            <person name="Boedeker C."/>
            <person name="Pinto D."/>
            <person name="Vollmers J."/>
            <person name="Rivas-Marin E."/>
            <person name="Kohn T."/>
            <person name="Peeters S.H."/>
            <person name="Heuer A."/>
            <person name="Rast P."/>
            <person name="Oberbeckmann S."/>
            <person name="Bunk B."/>
            <person name="Jeske O."/>
            <person name="Meyerdierks A."/>
            <person name="Storesund J.E."/>
            <person name="Kallscheuer N."/>
            <person name="Luecker S."/>
            <person name="Lage O.M."/>
            <person name="Pohl T."/>
            <person name="Merkel B.J."/>
            <person name="Hornburger P."/>
            <person name="Mueller R.-W."/>
            <person name="Bruemmer F."/>
            <person name="Labrenz M."/>
            <person name="Spormann A.M."/>
            <person name="Op den Camp H."/>
            <person name="Overmann J."/>
            <person name="Amann R."/>
            <person name="Jetten M.S.M."/>
            <person name="Mascher T."/>
            <person name="Medema M.H."/>
            <person name="Devos D.P."/>
            <person name="Kaster A.-K."/>
            <person name="Ovreas L."/>
            <person name="Rohde M."/>
            <person name="Galperin M.Y."/>
            <person name="Jogler C."/>
        </authorList>
    </citation>
    <scope>NUCLEOTIDE SEQUENCE [LARGE SCALE GENOMIC DNA]</scope>
    <source>
        <strain evidence="6 7">Enr13</strain>
    </source>
</reference>
<dbReference type="InterPro" id="IPR011444">
    <property type="entry name" value="DUF1549"/>
</dbReference>
<gene>
    <name evidence="6" type="ORF">Enr13x_28960</name>
</gene>
<dbReference type="InterPro" id="IPR036909">
    <property type="entry name" value="Cyt_c-like_dom_sf"/>
</dbReference>
<feature type="region of interest" description="Disordered" evidence="2">
    <location>
        <begin position="379"/>
        <end position="401"/>
    </location>
</feature>
<organism evidence="6 7">
    <name type="scientific">Stieleria neptunia</name>
    <dbReference type="NCBI Taxonomy" id="2527979"/>
    <lineage>
        <taxon>Bacteria</taxon>
        <taxon>Pseudomonadati</taxon>
        <taxon>Planctomycetota</taxon>
        <taxon>Planctomycetia</taxon>
        <taxon>Pirellulales</taxon>
        <taxon>Pirellulaceae</taxon>
        <taxon>Stieleria</taxon>
    </lineage>
</organism>
<evidence type="ECO:0000259" key="3">
    <source>
        <dbReference type="Pfam" id="PF07583"/>
    </source>
</evidence>
<keyword evidence="7" id="KW-1185">Reference proteome</keyword>
<dbReference type="Gene3D" id="1.10.760.10">
    <property type="entry name" value="Cytochrome c-like domain"/>
    <property type="match status" value="1"/>
</dbReference>
<dbReference type="EMBL" id="CP037423">
    <property type="protein sequence ID" value="QDV43044.1"/>
    <property type="molecule type" value="Genomic_DNA"/>
</dbReference>
<feature type="domain" description="Cytochrome C Planctomycete-type" evidence="5">
    <location>
        <begin position="58"/>
        <end position="110"/>
    </location>
</feature>
<evidence type="ECO:0000259" key="4">
    <source>
        <dbReference type="Pfam" id="PF07587"/>
    </source>
</evidence>
<dbReference type="Pfam" id="PF07583">
    <property type="entry name" value="PSCyt2"/>
    <property type="match status" value="1"/>
</dbReference>
<evidence type="ECO:0000313" key="6">
    <source>
        <dbReference type="EMBL" id="QDV43044.1"/>
    </source>
</evidence>
<feature type="domain" description="DUF1549" evidence="3">
    <location>
        <begin position="166"/>
        <end position="371"/>
    </location>
</feature>